<comment type="subcellular location">
    <subcellularLocation>
        <location evidence="2">Cell membrane</location>
    </subcellularLocation>
</comment>
<dbReference type="Proteomes" id="UP000660680">
    <property type="component" value="Unassembled WGS sequence"/>
</dbReference>
<evidence type="ECO:0000256" key="12">
    <source>
        <dbReference type="SAM" id="Phobius"/>
    </source>
</evidence>
<evidence type="ECO:0000256" key="10">
    <source>
        <dbReference type="ARBA" id="ARBA00023136"/>
    </source>
</evidence>
<dbReference type="GO" id="GO:0005886">
    <property type="term" value="C:plasma membrane"/>
    <property type="evidence" value="ECO:0007669"/>
    <property type="project" value="UniProtKB-SubCell"/>
</dbReference>
<dbReference type="Pfam" id="PF00512">
    <property type="entry name" value="HisKA"/>
    <property type="match status" value="1"/>
</dbReference>
<dbReference type="FunFam" id="1.10.287.130:FF:000001">
    <property type="entry name" value="Two-component sensor histidine kinase"/>
    <property type="match status" value="1"/>
</dbReference>
<evidence type="ECO:0000256" key="2">
    <source>
        <dbReference type="ARBA" id="ARBA00004236"/>
    </source>
</evidence>
<dbReference type="PANTHER" id="PTHR45436:SF5">
    <property type="entry name" value="SENSOR HISTIDINE KINASE TRCS"/>
    <property type="match status" value="1"/>
</dbReference>
<dbReference type="SMART" id="SM00388">
    <property type="entry name" value="HisKA"/>
    <property type="match status" value="1"/>
</dbReference>
<evidence type="ECO:0000256" key="11">
    <source>
        <dbReference type="SAM" id="MobiDB-lite"/>
    </source>
</evidence>
<dbReference type="PRINTS" id="PR00344">
    <property type="entry name" value="BCTRLSENSOR"/>
</dbReference>
<keyword evidence="10 12" id="KW-0472">Membrane</keyword>
<keyword evidence="7 15" id="KW-0418">Kinase</keyword>
<dbReference type="PANTHER" id="PTHR45436">
    <property type="entry name" value="SENSOR HISTIDINE KINASE YKOH"/>
    <property type="match status" value="1"/>
</dbReference>
<evidence type="ECO:0000259" key="14">
    <source>
        <dbReference type="PROSITE" id="PS50885"/>
    </source>
</evidence>
<evidence type="ECO:0000256" key="7">
    <source>
        <dbReference type="ARBA" id="ARBA00022777"/>
    </source>
</evidence>
<keyword evidence="6 12" id="KW-0812">Transmembrane</keyword>
<evidence type="ECO:0000256" key="3">
    <source>
        <dbReference type="ARBA" id="ARBA00012438"/>
    </source>
</evidence>
<dbReference type="InterPro" id="IPR036890">
    <property type="entry name" value="HATPase_C_sf"/>
</dbReference>
<dbReference type="SMART" id="SM00304">
    <property type="entry name" value="HAMP"/>
    <property type="match status" value="1"/>
</dbReference>
<dbReference type="InterPro" id="IPR050428">
    <property type="entry name" value="TCS_sensor_his_kinase"/>
</dbReference>
<feature type="compositionally biased region" description="Low complexity" evidence="11">
    <location>
        <begin position="1"/>
        <end position="19"/>
    </location>
</feature>
<gene>
    <name evidence="15" type="ORF">GCM10010171_27670</name>
</gene>
<evidence type="ECO:0000256" key="9">
    <source>
        <dbReference type="ARBA" id="ARBA00023012"/>
    </source>
</evidence>
<dbReference type="SUPFAM" id="SSF47384">
    <property type="entry name" value="Homodimeric domain of signal transducing histidine kinase"/>
    <property type="match status" value="1"/>
</dbReference>
<dbReference type="InterPro" id="IPR003661">
    <property type="entry name" value="HisK_dim/P_dom"/>
</dbReference>
<dbReference type="PROSITE" id="PS50885">
    <property type="entry name" value="HAMP"/>
    <property type="match status" value="1"/>
</dbReference>
<dbReference type="GO" id="GO:0000155">
    <property type="term" value="F:phosphorelay sensor kinase activity"/>
    <property type="evidence" value="ECO:0007669"/>
    <property type="project" value="InterPro"/>
</dbReference>
<dbReference type="EC" id="2.7.13.3" evidence="3"/>
<dbReference type="EMBL" id="BMRB01000002">
    <property type="protein sequence ID" value="GGS32192.1"/>
    <property type="molecule type" value="Genomic_DNA"/>
</dbReference>
<dbReference type="SUPFAM" id="SSF55874">
    <property type="entry name" value="ATPase domain of HSP90 chaperone/DNA topoisomerase II/histidine kinase"/>
    <property type="match status" value="1"/>
</dbReference>
<sequence length="510" mass="54615">MTATDGSPAVGPPRGAAAPSTDPDRSPLSGPLPVARRRRVVPARARIMAWMLLLMAVVSLTVTVVTRNLLMQRVDAQVSAALQQEVQELQEVAESGVDRATQQPFRDVYELLYNHLQRQFPDDDEVLVGWIGPVETGEALRQNRAEPFPLADRPDVLMPILGSADTSGSAPTDAGEMRWVKAPVVHSANPGDSGAFVVGYLVDRDRAEVSETIQTLVLVSVLGLLFAGVAAWVVAGQILAPVRLVRQAAAEIGEHDLTQRIPVNGNDDIAALAEQFNAMLDRLEQAFAAQRQFVDDASHELRTPITIVRGHLELMGDDPADRAAVVRLCTDELDRMNRIVADLLVLAKAERPDFVRVEPVEVAELTSDIYAKVRAIADRRWLVEAIGEGVAHVDPQRVTQAMVQLAQNAVQHTGDGDDVLIGSSMLDGRVAFWVTDRGPGVPPGDQSKIFDRFSRGATGGASAHRSGAGLGLAIVRAIAEAHGGGVRLVSVPGQGASFGIDLPADRGGNR</sequence>
<dbReference type="InterPro" id="IPR005467">
    <property type="entry name" value="His_kinase_dom"/>
</dbReference>
<keyword evidence="4" id="KW-0597">Phosphoprotein</keyword>
<reference evidence="15" key="2">
    <citation type="submission" date="2020-09" db="EMBL/GenBank/DDBJ databases">
        <authorList>
            <person name="Sun Q."/>
            <person name="Ohkuma M."/>
        </authorList>
    </citation>
    <scope>NUCLEOTIDE SEQUENCE</scope>
    <source>
        <strain evidence="15">JCM 3276</strain>
    </source>
</reference>
<keyword evidence="5" id="KW-0808">Transferase</keyword>
<dbReference type="CDD" id="cd00075">
    <property type="entry name" value="HATPase"/>
    <property type="match status" value="1"/>
</dbReference>
<evidence type="ECO:0000256" key="5">
    <source>
        <dbReference type="ARBA" id="ARBA00022679"/>
    </source>
</evidence>
<dbReference type="RefSeq" id="WP_189210805.1">
    <property type="nucleotide sequence ID" value="NZ_BMRB01000002.1"/>
</dbReference>
<dbReference type="SUPFAM" id="SSF158472">
    <property type="entry name" value="HAMP domain-like"/>
    <property type="match status" value="1"/>
</dbReference>
<dbReference type="AlphaFoldDB" id="A0A918LDI4"/>
<comment type="caution">
    <text evidence="15">The sequence shown here is derived from an EMBL/GenBank/DDBJ whole genome shotgun (WGS) entry which is preliminary data.</text>
</comment>
<dbReference type="InterPro" id="IPR003594">
    <property type="entry name" value="HATPase_dom"/>
</dbReference>
<feature type="domain" description="Histidine kinase" evidence="13">
    <location>
        <begin position="296"/>
        <end position="506"/>
    </location>
</feature>
<keyword evidence="16" id="KW-1185">Reference proteome</keyword>
<dbReference type="PROSITE" id="PS50109">
    <property type="entry name" value="HIS_KIN"/>
    <property type="match status" value="1"/>
</dbReference>
<dbReference type="Gene3D" id="6.10.340.10">
    <property type="match status" value="1"/>
</dbReference>
<keyword evidence="9" id="KW-0902">Two-component regulatory system</keyword>
<feature type="region of interest" description="Disordered" evidence="11">
    <location>
        <begin position="1"/>
        <end position="32"/>
    </location>
</feature>
<reference evidence="15" key="1">
    <citation type="journal article" date="2014" name="Int. J. Syst. Evol. Microbiol.">
        <title>Complete genome sequence of Corynebacterium casei LMG S-19264T (=DSM 44701T), isolated from a smear-ripened cheese.</title>
        <authorList>
            <consortium name="US DOE Joint Genome Institute (JGI-PGF)"/>
            <person name="Walter F."/>
            <person name="Albersmeier A."/>
            <person name="Kalinowski J."/>
            <person name="Ruckert C."/>
        </authorList>
    </citation>
    <scope>NUCLEOTIDE SEQUENCE</scope>
    <source>
        <strain evidence="15">JCM 3276</strain>
    </source>
</reference>
<dbReference type="Gene3D" id="1.10.287.130">
    <property type="match status" value="1"/>
</dbReference>
<dbReference type="Pfam" id="PF02518">
    <property type="entry name" value="HATPase_c"/>
    <property type="match status" value="1"/>
</dbReference>
<protein>
    <recommendedName>
        <fullName evidence="3">histidine kinase</fullName>
        <ecNumber evidence="3">2.7.13.3</ecNumber>
    </recommendedName>
</protein>
<proteinExistence type="predicted"/>
<evidence type="ECO:0000256" key="1">
    <source>
        <dbReference type="ARBA" id="ARBA00000085"/>
    </source>
</evidence>
<accession>A0A918LDI4</accession>
<evidence type="ECO:0000313" key="15">
    <source>
        <dbReference type="EMBL" id="GGS32192.1"/>
    </source>
</evidence>
<evidence type="ECO:0000256" key="8">
    <source>
        <dbReference type="ARBA" id="ARBA00022989"/>
    </source>
</evidence>
<dbReference type="SMART" id="SM00387">
    <property type="entry name" value="HATPase_c"/>
    <property type="match status" value="1"/>
</dbReference>
<dbReference type="InterPro" id="IPR003660">
    <property type="entry name" value="HAMP_dom"/>
</dbReference>
<dbReference type="InterPro" id="IPR004358">
    <property type="entry name" value="Sig_transdc_His_kin-like_C"/>
</dbReference>
<feature type="domain" description="HAMP" evidence="14">
    <location>
        <begin position="236"/>
        <end position="288"/>
    </location>
</feature>
<dbReference type="Pfam" id="PF00672">
    <property type="entry name" value="HAMP"/>
    <property type="match status" value="1"/>
</dbReference>
<dbReference type="InterPro" id="IPR036097">
    <property type="entry name" value="HisK_dim/P_sf"/>
</dbReference>
<dbReference type="CDD" id="cd00082">
    <property type="entry name" value="HisKA"/>
    <property type="match status" value="1"/>
</dbReference>
<keyword evidence="8 12" id="KW-1133">Transmembrane helix</keyword>
<dbReference type="CDD" id="cd06225">
    <property type="entry name" value="HAMP"/>
    <property type="match status" value="1"/>
</dbReference>
<evidence type="ECO:0000256" key="4">
    <source>
        <dbReference type="ARBA" id="ARBA00022553"/>
    </source>
</evidence>
<evidence type="ECO:0000313" key="16">
    <source>
        <dbReference type="Proteomes" id="UP000660680"/>
    </source>
</evidence>
<feature type="transmembrane region" description="Helical" evidence="12">
    <location>
        <begin position="216"/>
        <end position="235"/>
    </location>
</feature>
<feature type="transmembrane region" description="Helical" evidence="12">
    <location>
        <begin position="47"/>
        <end position="65"/>
    </location>
</feature>
<dbReference type="Gene3D" id="3.30.565.10">
    <property type="entry name" value="Histidine kinase-like ATPase, C-terminal domain"/>
    <property type="match status" value="1"/>
</dbReference>
<evidence type="ECO:0000256" key="6">
    <source>
        <dbReference type="ARBA" id="ARBA00022692"/>
    </source>
</evidence>
<organism evidence="15 16">
    <name type="scientific">Actinokineospora fastidiosa</name>
    <dbReference type="NCBI Taxonomy" id="1816"/>
    <lineage>
        <taxon>Bacteria</taxon>
        <taxon>Bacillati</taxon>
        <taxon>Actinomycetota</taxon>
        <taxon>Actinomycetes</taxon>
        <taxon>Pseudonocardiales</taxon>
        <taxon>Pseudonocardiaceae</taxon>
        <taxon>Actinokineospora</taxon>
    </lineage>
</organism>
<evidence type="ECO:0000259" key="13">
    <source>
        <dbReference type="PROSITE" id="PS50109"/>
    </source>
</evidence>
<name>A0A918LDI4_9PSEU</name>
<comment type="catalytic activity">
    <reaction evidence="1">
        <text>ATP + protein L-histidine = ADP + protein N-phospho-L-histidine.</text>
        <dbReference type="EC" id="2.7.13.3"/>
    </reaction>
</comment>